<dbReference type="Pfam" id="PF01609">
    <property type="entry name" value="DDE_Tnp_1"/>
    <property type="match status" value="1"/>
</dbReference>
<proteinExistence type="predicted"/>
<dbReference type="AlphaFoldDB" id="A0A3B0VTZ7"/>
<gene>
    <name evidence="2" type="ORF">MNBD_GAMMA02-1321</name>
</gene>
<reference evidence="2" key="1">
    <citation type="submission" date="2018-06" db="EMBL/GenBank/DDBJ databases">
        <authorList>
            <person name="Zhirakovskaya E."/>
        </authorList>
    </citation>
    <scope>NUCLEOTIDE SEQUENCE</scope>
</reference>
<protein>
    <recommendedName>
        <fullName evidence="1">Transposase IS4-like domain-containing protein</fullName>
    </recommendedName>
</protein>
<sequence length="459" mass="51873">MSSINQSIHATQHQFNKISSTTDSYDFFNLLTSPELLDKTESLLPEHRERLFPPIETLSMFLAQVMSQDGSCQSAVNDSAVKRLFGGLTTCSTATGGYCKARARLPLNMASTLSRYTAKLMVEQTPKHWQHRGRPVRLIDGTTASMPDTQANQSVYPQPASQKQGLGFPLCRIVGITCLVSGALLDAAIGPCKGKGSSEQDLLRQMLGTFEPGDIVLGDAYFGSYFFLAWLIEHKVDAVFEQMGARKTDFTQGQLLGVKDHIVKLQKPKRKPAWMPQEQFDQAPRQLSIRETKVAGKVLITTLISNKEYKRKQLSDLYKSRWHIELDLRDIKTTLGMNLFRCTTPQMVEKEMWTYLLAYNLIRLLMVQTAVLAKILPRQISFKHTLQLWLSWSRYNTNEGDKELTQLLIMIAQNKVGNRAGRVEPRAVKKRPKPLPLLTITRQQARAEIAKNGHPKKLK</sequence>
<evidence type="ECO:0000313" key="2">
    <source>
        <dbReference type="EMBL" id="VAW46461.1"/>
    </source>
</evidence>
<name>A0A3B0VTZ7_9ZZZZ</name>
<dbReference type="PANTHER" id="PTHR37529:SF1">
    <property type="entry name" value="TRANSPOSASE INSG FOR INSERTION SEQUENCE ELEMENT IS4-RELATED"/>
    <property type="match status" value="1"/>
</dbReference>
<dbReference type="GO" id="GO:0003677">
    <property type="term" value="F:DNA binding"/>
    <property type="evidence" value="ECO:0007669"/>
    <property type="project" value="InterPro"/>
</dbReference>
<evidence type="ECO:0000259" key="1">
    <source>
        <dbReference type="Pfam" id="PF01609"/>
    </source>
</evidence>
<dbReference type="SUPFAM" id="SSF53098">
    <property type="entry name" value="Ribonuclease H-like"/>
    <property type="match status" value="1"/>
</dbReference>
<accession>A0A3B0VTZ7</accession>
<dbReference type="InterPro" id="IPR002559">
    <property type="entry name" value="Transposase_11"/>
</dbReference>
<dbReference type="EMBL" id="UOFA01000282">
    <property type="protein sequence ID" value="VAW46461.1"/>
    <property type="molecule type" value="Genomic_DNA"/>
</dbReference>
<dbReference type="NCBIfam" id="NF033592">
    <property type="entry name" value="transpos_IS4_1"/>
    <property type="match status" value="1"/>
</dbReference>
<organism evidence="2">
    <name type="scientific">hydrothermal vent metagenome</name>
    <dbReference type="NCBI Taxonomy" id="652676"/>
    <lineage>
        <taxon>unclassified sequences</taxon>
        <taxon>metagenomes</taxon>
        <taxon>ecological metagenomes</taxon>
    </lineage>
</organism>
<dbReference type="InterPro" id="IPR047952">
    <property type="entry name" value="Transpos_IS4"/>
</dbReference>
<dbReference type="PANTHER" id="PTHR37529">
    <property type="entry name" value="TRANSPOSASE INSG FOR INSERTION SEQUENCE ELEMENT IS4-RELATED"/>
    <property type="match status" value="1"/>
</dbReference>
<dbReference type="GO" id="GO:0004803">
    <property type="term" value="F:transposase activity"/>
    <property type="evidence" value="ECO:0007669"/>
    <property type="project" value="InterPro"/>
</dbReference>
<dbReference type="GO" id="GO:0006313">
    <property type="term" value="P:DNA transposition"/>
    <property type="evidence" value="ECO:0007669"/>
    <property type="project" value="InterPro"/>
</dbReference>
<feature type="domain" description="Transposase IS4-like" evidence="1">
    <location>
        <begin position="133"/>
        <end position="361"/>
    </location>
</feature>
<dbReference type="InterPro" id="IPR012337">
    <property type="entry name" value="RNaseH-like_sf"/>
</dbReference>